<organism evidence="1 2">
    <name type="scientific">Jatropha curcas</name>
    <name type="common">Barbados nut</name>
    <dbReference type="NCBI Taxonomy" id="180498"/>
    <lineage>
        <taxon>Eukaryota</taxon>
        <taxon>Viridiplantae</taxon>
        <taxon>Streptophyta</taxon>
        <taxon>Embryophyta</taxon>
        <taxon>Tracheophyta</taxon>
        <taxon>Spermatophyta</taxon>
        <taxon>Magnoliopsida</taxon>
        <taxon>eudicotyledons</taxon>
        <taxon>Gunneridae</taxon>
        <taxon>Pentapetalae</taxon>
        <taxon>rosids</taxon>
        <taxon>fabids</taxon>
        <taxon>Malpighiales</taxon>
        <taxon>Euphorbiaceae</taxon>
        <taxon>Crotonoideae</taxon>
        <taxon>Jatropheae</taxon>
        <taxon>Jatropha</taxon>
    </lineage>
</organism>
<reference evidence="1 2" key="1">
    <citation type="journal article" date="2014" name="PLoS ONE">
        <title>Global Analysis of Gene Expression Profiles in Physic Nut (Jatropha curcas L.) Seedlings Exposed to Salt Stress.</title>
        <authorList>
            <person name="Zhang L."/>
            <person name="Zhang C."/>
            <person name="Wu P."/>
            <person name="Chen Y."/>
            <person name="Li M."/>
            <person name="Jiang H."/>
            <person name="Wu G."/>
        </authorList>
    </citation>
    <scope>NUCLEOTIDE SEQUENCE [LARGE SCALE GENOMIC DNA]</scope>
    <source>
        <strain evidence="2">cv. GZQX0401</strain>
        <tissue evidence="1">Young leaves</tissue>
    </source>
</reference>
<accession>A0A067KUC9</accession>
<evidence type="ECO:0000313" key="1">
    <source>
        <dbReference type="EMBL" id="KDP39811.1"/>
    </source>
</evidence>
<dbReference type="AlphaFoldDB" id="A0A067KUC9"/>
<proteinExistence type="predicted"/>
<name>A0A067KUC9_JATCU</name>
<dbReference type="OrthoDB" id="1748438at2759"/>
<sequence>MDACLHLWDPKARVFRFGMHYEYMCSTYEEFATLLSTDSERAPVAAPTRFGFFRTFMRMLGLSMEEARGLVRDDQTNLAMLIEWYLDSLDFVDLEFQRFRTRALVFCLVNNWVLIGPVG</sequence>
<evidence type="ECO:0000313" key="2">
    <source>
        <dbReference type="Proteomes" id="UP000027138"/>
    </source>
</evidence>
<keyword evidence="2" id="KW-1185">Reference proteome</keyword>
<gene>
    <name evidence="1" type="ORF">JCGZ_04910</name>
</gene>
<dbReference type="EMBL" id="KK914342">
    <property type="protein sequence ID" value="KDP39811.1"/>
    <property type="molecule type" value="Genomic_DNA"/>
</dbReference>
<dbReference type="Proteomes" id="UP000027138">
    <property type="component" value="Unassembled WGS sequence"/>
</dbReference>
<protein>
    <submittedName>
        <fullName evidence="1">Uncharacterized protein</fullName>
    </submittedName>
</protein>